<protein>
    <recommendedName>
        <fullName evidence="9">4,4'-diaponeurosporenoate glycosyltransferase</fullName>
    </recommendedName>
</protein>
<sequence>MVIPAHDERERLPRCVSRLAHAARLVEVPVTVVVVLDACTDGSADVLPGHVRTVRITSRNVGVARAAGFRAVALRADAGTWFATTDADSCVPITWLAKQVAHYRAGVEVAIGTVTVDWREHSSATRLHYDQLYAVGDGDVHGHVHGANLGMRADTYWQAGGFRSLPCEEDIDLVDRFSARGAVIAWDPHNPVLTSDRRLSRARGGFGDHLRSVAAGRRAQHEIAAPVLARRHDESTW</sequence>
<evidence type="ECO:0000313" key="11">
    <source>
        <dbReference type="EMBL" id="TPG28115.1"/>
    </source>
</evidence>
<evidence type="ECO:0000256" key="1">
    <source>
        <dbReference type="ARBA" id="ARBA00004236"/>
    </source>
</evidence>
<evidence type="ECO:0000259" key="10">
    <source>
        <dbReference type="Pfam" id="PF00535"/>
    </source>
</evidence>
<dbReference type="EMBL" id="RCZG01000020">
    <property type="protein sequence ID" value="TPG28115.1"/>
    <property type="molecule type" value="Genomic_DNA"/>
</dbReference>
<dbReference type="Pfam" id="PF00535">
    <property type="entry name" value="Glycos_transf_2"/>
    <property type="match status" value="1"/>
</dbReference>
<dbReference type="InterPro" id="IPR029044">
    <property type="entry name" value="Nucleotide-diphossugar_trans"/>
</dbReference>
<gene>
    <name evidence="11" type="ORF">EAH80_28600</name>
</gene>
<evidence type="ECO:0000313" key="12">
    <source>
        <dbReference type="Proteomes" id="UP000320095"/>
    </source>
</evidence>
<proteinExistence type="inferred from homology"/>
<dbReference type="SUPFAM" id="SSF53448">
    <property type="entry name" value="Nucleotide-diphospho-sugar transferases"/>
    <property type="match status" value="1"/>
</dbReference>
<dbReference type="Gene3D" id="3.90.550.10">
    <property type="entry name" value="Spore Coat Polysaccharide Biosynthesis Protein SpsA, Chain A"/>
    <property type="match status" value="1"/>
</dbReference>
<evidence type="ECO:0000256" key="6">
    <source>
        <dbReference type="ARBA" id="ARBA00037281"/>
    </source>
</evidence>
<reference evidence="11 12" key="1">
    <citation type="journal article" date="2019" name="Environ. Microbiol.">
        <title>Species interactions and distinct microbial communities in high Arctic permafrost affected cryosols are associated with the CH4 and CO2 gas fluxes.</title>
        <authorList>
            <person name="Altshuler I."/>
            <person name="Hamel J."/>
            <person name="Turney S."/>
            <person name="Magnuson E."/>
            <person name="Levesque R."/>
            <person name="Greer C."/>
            <person name="Whyte L.G."/>
        </authorList>
    </citation>
    <scope>NUCLEOTIDE SEQUENCE [LARGE SCALE GENOMIC DNA]</scope>
    <source>
        <strain evidence="11 12">S5.20</strain>
    </source>
</reference>
<comment type="caution">
    <text evidence="11">The sequence shown here is derived from an EMBL/GenBank/DDBJ whole genome shotgun (WGS) entry which is preliminary data.</text>
</comment>
<evidence type="ECO:0000256" key="7">
    <source>
        <dbReference type="ARBA" id="ARBA00037904"/>
    </source>
</evidence>
<comment type="similarity">
    <text evidence="8">Belongs to the glycosyltransferase 2 family. CrtQ subfamily.</text>
</comment>
<evidence type="ECO:0000256" key="8">
    <source>
        <dbReference type="ARBA" id="ARBA00038120"/>
    </source>
</evidence>
<evidence type="ECO:0000256" key="9">
    <source>
        <dbReference type="ARBA" id="ARBA00040345"/>
    </source>
</evidence>
<name>A0A502DRQ0_9MYCO</name>
<keyword evidence="2" id="KW-1003">Cell membrane</keyword>
<dbReference type="GO" id="GO:0016757">
    <property type="term" value="F:glycosyltransferase activity"/>
    <property type="evidence" value="ECO:0007669"/>
    <property type="project" value="UniProtKB-KW"/>
</dbReference>
<keyword evidence="5" id="KW-0472">Membrane</keyword>
<keyword evidence="12" id="KW-1185">Reference proteome</keyword>
<dbReference type="OrthoDB" id="9777873at2"/>
<comment type="subcellular location">
    <subcellularLocation>
        <location evidence="1">Cell membrane</location>
    </subcellularLocation>
</comment>
<evidence type="ECO:0000256" key="2">
    <source>
        <dbReference type="ARBA" id="ARBA00022475"/>
    </source>
</evidence>
<comment type="function">
    <text evidence="6">Catalyzes the glycosylation of 4,4'-diaponeurosporenoate, i.e. the esterification of glucose at the C1'' position with the carboxyl group of 4,4'-diaponeurosporenic acid, to form glycosyl-4,4'-diaponeurosporenoate. This is a step in the biosynthesis of staphyloxanthin, an orange pigment present in most staphylococci strains.</text>
</comment>
<organism evidence="11 12">
    <name type="scientific">Mycolicibacterium hodleri</name>
    <dbReference type="NCBI Taxonomy" id="49897"/>
    <lineage>
        <taxon>Bacteria</taxon>
        <taxon>Bacillati</taxon>
        <taxon>Actinomycetota</taxon>
        <taxon>Actinomycetes</taxon>
        <taxon>Mycobacteriales</taxon>
        <taxon>Mycobacteriaceae</taxon>
        <taxon>Mycolicibacterium</taxon>
    </lineage>
</organism>
<feature type="domain" description="Glycosyltransferase 2-like" evidence="10">
    <location>
        <begin position="2"/>
        <end position="116"/>
    </location>
</feature>
<keyword evidence="4 11" id="KW-0808">Transferase</keyword>
<keyword evidence="3" id="KW-0328">Glycosyltransferase</keyword>
<evidence type="ECO:0000256" key="3">
    <source>
        <dbReference type="ARBA" id="ARBA00022676"/>
    </source>
</evidence>
<comment type="pathway">
    <text evidence="7">Carotenoid biosynthesis; staphyloxanthin biosynthesis; staphyloxanthin from farnesyl diphosphate: step 4/5.</text>
</comment>
<evidence type="ECO:0000256" key="5">
    <source>
        <dbReference type="ARBA" id="ARBA00023136"/>
    </source>
</evidence>
<dbReference type="PANTHER" id="PTHR43646">
    <property type="entry name" value="GLYCOSYLTRANSFERASE"/>
    <property type="match status" value="1"/>
</dbReference>
<accession>A0A502DRQ0</accession>
<dbReference type="GO" id="GO:0005886">
    <property type="term" value="C:plasma membrane"/>
    <property type="evidence" value="ECO:0007669"/>
    <property type="project" value="UniProtKB-SubCell"/>
</dbReference>
<dbReference type="InterPro" id="IPR001173">
    <property type="entry name" value="Glyco_trans_2-like"/>
</dbReference>
<dbReference type="AlphaFoldDB" id="A0A502DRQ0"/>
<dbReference type="Proteomes" id="UP000320095">
    <property type="component" value="Unassembled WGS sequence"/>
</dbReference>
<evidence type="ECO:0000256" key="4">
    <source>
        <dbReference type="ARBA" id="ARBA00022679"/>
    </source>
</evidence>
<dbReference type="PANTHER" id="PTHR43646:SF2">
    <property type="entry name" value="GLYCOSYLTRANSFERASE 2-LIKE DOMAIN-CONTAINING PROTEIN"/>
    <property type="match status" value="1"/>
</dbReference>